<dbReference type="Proteomes" id="UP000015100">
    <property type="component" value="Unassembled WGS sequence"/>
</dbReference>
<proteinExistence type="predicted"/>
<organism evidence="1 2">
    <name type="scientific">Dactylellina haptotyla (strain CBS 200.50)</name>
    <name type="common">Nematode-trapping fungus</name>
    <name type="synonym">Monacrosporium haptotylum</name>
    <dbReference type="NCBI Taxonomy" id="1284197"/>
    <lineage>
        <taxon>Eukaryota</taxon>
        <taxon>Fungi</taxon>
        <taxon>Dikarya</taxon>
        <taxon>Ascomycota</taxon>
        <taxon>Pezizomycotina</taxon>
        <taxon>Orbiliomycetes</taxon>
        <taxon>Orbiliales</taxon>
        <taxon>Orbiliaceae</taxon>
        <taxon>Dactylellina</taxon>
    </lineage>
</organism>
<protein>
    <recommendedName>
        <fullName evidence="3">F-box domain-containing protein</fullName>
    </recommendedName>
</protein>
<gene>
    <name evidence="1" type="ORF">H072_4668</name>
</gene>
<accession>S8C1H8</accession>
<dbReference type="EMBL" id="AQGS01000240">
    <property type="protein sequence ID" value="EPS41432.1"/>
    <property type="molecule type" value="Genomic_DNA"/>
</dbReference>
<evidence type="ECO:0008006" key="3">
    <source>
        <dbReference type="Google" id="ProtNLM"/>
    </source>
</evidence>
<comment type="caution">
    <text evidence="1">The sequence shown here is derived from an EMBL/GenBank/DDBJ whole genome shotgun (WGS) entry which is preliminary data.</text>
</comment>
<dbReference type="AlphaFoldDB" id="S8C1H8"/>
<name>S8C1H8_DACHA</name>
<reference evidence="2" key="2">
    <citation type="submission" date="2013-04" db="EMBL/GenBank/DDBJ databases">
        <title>Genomic mechanisms accounting for the adaptation to parasitism in nematode-trapping fungi.</title>
        <authorList>
            <person name="Ahren D.G."/>
        </authorList>
    </citation>
    <scope>NUCLEOTIDE SEQUENCE [LARGE SCALE GENOMIC DNA]</scope>
    <source>
        <strain evidence="2">CBS 200.50</strain>
    </source>
</reference>
<reference evidence="1 2" key="1">
    <citation type="journal article" date="2013" name="PLoS Genet.">
        <title>Genomic mechanisms accounting for the adaptation to parasitism in nematode-trapping fungi.</title>
        <authorList>
            <person name="Meerupati T."/>
            <person name="Andersson K.M."/>
            <person name="Friman E."/>
            <person name="Kumar D."/>
            <person name="Tunlid A."/>
            <person name="Ahren D."/>
        </authorList>
    </citation>
    <scope>NUCLEOTIDE SEQUENCE [LARGE SCALE GENOMIC DNA]</scope>
    <source>
        <strain evidence="1 2">CBS 200.50</strain>
    </source>
</reference>
<sequence length="314" mass="36420">MSPRNRSQHHSSSRTDRLHIPYNVTPFLPMEILLEIFTYAYPNLKRDFIAQLFLSSVCGFWRDVLTDKVLHESRYFPPFFKKGQMPVRAWWPNNPACLHKIALPPCGTGILCTMEKGVVKESIFICRLNKELNKQTGDVPLPPCPERWSCLDVTDHPFLDETVVSPYIVDCCSGQFRFELIEVAIHENFKGLVRYTDVARNSKPRYRKMETQGITKFPSWVIRQFGDGIENIWTTMLPIDTTNRELMDIVFKVLGPGPYGQSEDSDFNLDSPYNCKLLLRWSRYYGVEVWVWPINADGSITAFRCIYGKIQVFT</sequence>
<evidence type="ECO:0000313" key="1">
    <source>
        <dbReference type="EMBL" id="EPS41432.1"/>
    </source>
</evidence>
<evidence type="ECO:0000313" key="2">
    <source>
        <dbReference type="Proteomes" id="UP000015100"/>
    </source>
</evidence>
<dbReference type="HOGENOM" id="CLU_885722_0_0_1"/>
<keyword evidence="2" id="KW-1185">Reference proteome</keyword>